<feature type="compositionally biased region" description="Polar residues" evidence="9">
    <location>
        <begin position="1"/>
        <end position="10"/>
    </location>
</feature>
<feature type="compositionally biased region" description="Basic and acidic residues" evidence="9">
    <location>
        <begin position="199"/>
        <end position="213"/>
    </location>
</feature>
<evidence type="ECO:0000256" key="4">
    <source>
        <dbReference type="ARBA" id="ARBA00022694"/>
    </source>
</evidence>
<dbReference type="SUPFAM" id="SSF101744">
    <property type="entry name" value="Rof/RNase P subunit-like"/>
    <property type="match status" value="1"/>
</dbReference>
<dbReference type="HAMAP" id="MF_00754">
    <property type="entry name" value="RNase_P_1"/>
    <property type="match status" value="1"/>
</dbReference>
<dbReference type="Gene3D" id="2.30.30.210">
    <property type="entry name" value="Ribonuclease P/MRP, subunit p29"/>
    <property type="match status" value="1"/>
</dbReference>
<dbReference type="InterPro" id="IPR016848">
    <property type="entry name" value="RNase_P/MRP_Rpp29-subunit"/>
</dbReference>
<dbReference type="InterPro" id="IPR002730">
    <property type="entry name" value="Rpp29/RNP1"/>
</dbReference>
<keyword evidence="11" id="KW-1185">Reference proteome</keyword>
<dbReference type="Proteomes" id="UP001059893">
    <property type="component" value="Unassembled WGS sequence"/>
</dbReference>
<evidence type="ECO:0000256" key="1">
    <source>
        <dbReference type="ARBA" id="ARBA00004123"/>
    </source>
</evidence>
<dbReference type="InterPro" id="IPR023534">
    <property type="entry name" value="Rof/RNase_P-like"/>
</dbReference>
<evidence type="ECO:0000256" key="9">
    <source>
        <dbReference type="SAM" id="MobiDB-lite"/>
    </source>
</evidence>
<evidence type="ECO:0000256" key="2">
    <source>
        <dbReference type="ARBA" id="ARBA00006181"/>
    </source>
</evidence>
<accession>A0ABQ8NS23</accession>
<evidence type="ECO:0000256" key="8">
    <source>
        <dbReference type="PIRNR" id="PIRNR027081"/>
    </source>
</evidence>
<feature type="region of interest" description="Disordered" evidence="9">
    <location>
        <begin position="1"/>
        <end position="83"/>
    </location>
</feature>
<dbReference type="InterPro" id="IPR036980">
    <property type="entry name" value="RNase_P/MRP_Rpp29_sf"/>
</dbReference>
<comment type="subcellular location">
    <subcellularLocation>
        <location evidence="1">Nucleus</location>
    </subcellularLocation>
</comment>
<keyword evidence="5" id="KW-0540">Nuclease</keyword>
<keyword evidence="6" id="KW-0255">Endonuclease</keyword>
<proteinExistence type="inferred from homology"/>
<feature type="compositionally biased region" description="Basic and acidic residues" evidence="9">
    <location>
        <begin position="56"/>
        <end position="72"/>
    </location>
</feature>
<reference evidence="10" key="1">
    <citation type="submission" date="2021-01" db="EMBL/GenBank/DDBJ databases">
        <title>Deciphering the adaptive evolutionary patterns associated with biogeogrpahic diversity in the finger millet blast pathogen Magnaporthe oryzae in Eastern Africa.</title>
        <authorList>
            <person name="Onyema G."/>
            <person name="Shittu T.A."/>
            <person name="Dodsworth S."/>
            <person name="Devilliers S."/>
            <person name="Muthumeenakshi S."/>
            <person name="Sreenivasaprasad S."/>
        </authorList>
    </citation>
    <scope>NUCLEOTIDE SEQUENCE</scope>
    <source>
        <strain evidence="10">D15/s37</strain>
    </source>
</reference>
<dbReference type="PIRSF" id="PIRSF027081">
    <property type="entry name" value="RNase_P/MRP_p29_subunit"/>
    <property type="match status" value="1"/>
</dbReference>
<dbReference type="PANTHER" id="PTHR13348:SF0">
    <property type="entry name" value="RIBONUCLEASE P PROTEIN SUBUNIT P29"/>
    <property type="match status" value="1"/>
</dbReference>
<dbReference type="PANTHER" id="PTHR13348">
    <property type="entry name" value="RIBONUCLEASE P SUBUNIT P29"/>
    <property type="match status" value="1"/>
</dbReference>
<organism evidence="10 11">
    <name type="scientific">Pyricularia grisea</name>
    <name type="common">Crabgrass-specific blast fungus</name>
    <name type="synonym">Magnaporthe grisea</name>
    <dbReference type="NCBI Taxonomy" id="148305"/>
    <lineage>
        <taxon>Eukaryota</taxon>
        <taxon>Fungi</taxon>
        <taxon>Dikarya</taxon>
        <taxon>Ascomycota</taxon>
        <taxon>Pezizomycotina</taxon>
        <taxon>Sordariomycetes</taxon>
        <taxon>Sordariomycetidae</taxon>
        <taxon>Magnaporthales</taxon>
        <taxon>Pyriculariaceae</taxon>
        <taxon>Pyricularia</taxon>
    </lineage>
</organism>
<name>A0ABQ8NS23_PYRGI</name>
<comment type="caution">
    <text evidence="10">The sequence shown here is derived from an EMBL/GenBank/DDBJ whole genome shotgun (WGS) entry which is preliminary data.</text>
</comment>
<comment type="similarity">
    <text evidence="2">Belongs to the eukaryotic/archaeal RNase P protein component 1 family.</text>
</comment>
<dbReference type="SMART" id="SM00538">
    <property type="entry name" value="POP4"/>
    <property type="match status" value="1"/>
</dbReference>
<dbReference type="Pfam" id="PF01868">
    <property type="entry name" value="RNase_P-MRP_p29"/>
    <property type="match status" value="1"/>
</dbReference>
<evidence type="ECO:0000256" key="6">
    <source>
        <dbReference type="ARBA" id="ARBA00022759"/>
    </source>
</evidence>
<evidence type="ECO:0000256" key="3">
    <source>
        <dbReference type="ARBA" id="ARBA00022490"/>
    </source>
</evidence>
<evidence type="ECO:0000313" key="10">
    <source>
        <dbReference type="EMBL" id="KAI6301241.1"/>
    </source>
</evidence>
<dbReference type="EMBL" id="JABSND010000040">
    <property type="protein sequence ID" value="KAI6301241.1"/>
    <property type="molecule type" value="Genomic_DNA"/>
</dbReference>
<keyword evidence="8" id="KW-0539">Nucleus</keyword>
<keyword evidence="3" id="KW-0963">Cytoplasm</keyword>
<feature type="region of interest" description="Disordered" evidence="9">
    <location>
        <begin position="199"/>
        <end position="221"/>
    </location>
</feature>
<protein>
    <recommendedName>
        <fullName evidence="8">Ribonuclease P protein subunit</fullName>
    </recommendedName>
</protein>
<keyword evidence="7" id="KW-0378">Hydrolase</keyword>
<gene>
    <name evidence="10" type="ORF">MCOR33_003189</name>
</gene>
<sequence length="256" mass="28338">MDQKTPTMSANAEAVTRNLLSRGHSPSSVDRLYAEKIQHRPLRLRANSPPPATTAREARRAARQQKTKDRAKQLRPKPLSARERRRLGLYRAPAKGEARRYETFAPLHALWLGYIREVLGAGDLRGGGVNAAAKLTSADFHGAEVEVVRSSCPGRVGIKGIVVKDSRFVFEIITRKNVLKMVPKEGTIFRVEVPLADADGRSGKEDGSDKPGRDTANLPAGTNDGKFVFDIHGEQFQLRSIDRANKKFKAHFLPNL</sequence>
<evidence type="ECO:0000313" key="11">
    <source>
        <dbReference type="Proteomes" id="UP001059893"/>
    </source>
</evidence>
<evidence type="ECO:0000256" key="7">
    <source>
        <dbReference type="ARBA" id="ARBA00022801"/>
    </source>
</evidence>
<dbReference type="InterPro" id="IPR023538">
    <property type="entry name" value="RNP1"/>
</dbReference>
<evidence type="ECO:0000256" key="5">
    <source>
        <dbReference type="ARBA" id="ARBA00022722"/>
    </source>
</evidence>
<keyword evidence="4 8" id="KW-0819">tRNA processing</keyword>